<dbReference type="EMBL" id="FZNO01000016">
    <property type="protein sequence ID" value="SNR63884.1"/>
    <property type="molecule type" value="Genomic_DNA"/>
</dbReference>
<evidence type="ECO:0000313" key="2">
    <source>
        <dbReference type="Proteomes" id="UP000198403"/>
    </source>
</evidence>
<sequence length="44" mass="5173">MWTSIRGAQWLLAMQFVRLPENVADRLRRRVFQSLRGERAKTAG</sequence>
<dbReference type="RefSeq" id="WP_254920670.1">
    <property type="nucleotide sequence ID" value="NZ_FZNO01000016.1"/>
</dbReference>
<accession>A0A238XZT5</accession>
<proteinExistence type="predicted"/>
<dbReference type="Proteomes" id="UP000198403">
    <property type="component" value="Unassembled WGS sequence"/>
</dbReference>
<keyword evidence="2" id="KW-1185">Reference proteome</keyword>
<name>A0A238XZT5_9ACTN</name>
<gene>
    <name evidence="1" type="ORF">SAMN06272737_116102</name>
</gene>
<organism evidence="1 2">
    <name type="scientific">Blastococcus mobilis</name>
    <dbReference type="NCBI Taxonomy" id="1938746"/>
    <lineage>
        <taxon>Bacteria</taxon>
        <taxon>Bacillati</taxon>
        <taxon>Actinomycetota</taxon>
        <taxon>Actinomycetes</taxon>
        <taxon>Geodermatophilales</taxon>
        <taxon>Geodermatophilaceae</taxon>
        <taxon>Blastococcus</taxon>
    </lineage>
</organism>
<dbReference type="AlphaFoldDB" id="A0A238XZT5"/>
<evidence type="ECO:0000313" key="1">
    <source>
        <dbReference type="EMBL" id="SNR63884.1"/>
    </source>
</evidence>
<reference evidence="1 2" key="1">
    <citation type="submission" date="2017-06" db="EMBL/GenBank/DDBJ databases">
        <authorList>
            <person name="Kim H.J."/>
            <person name="Triplett B.A."/>
        </authorList>
    </citation>
    <scope>NUCLEOTIDE SEQUENCE [LARGE SCALE GENOMIC DNA]</scope>
    <source>
        <strain evidence="1 2">DSM 44272</strain>
    </source>
</reference>
<protein>
    <submittedName>
        <fullName evidence="1">Uncharacterized protein</fullName>
    </submittedName>
</protein>